<comment type="caution">
    <text evidence="7">The sequence shown here is derived from an EMBL/GenBank/DDBJ whole genome shotgun (WGS) entry which is preliminary data.</text>
</comment>
<comment type="similarity">
    <text evidence="1">Belongs to the 'phage' integrase family.</text>
</comment>
<evidence type="ECO:0000313" key="7">
    <source>
        <dbReference type="EMBL" id="MBB5996522.1"/>
    </source>
</evidence>
<dbReference type="InterPro" id="IPR010998">
    <property type="entry name" value="Integrase_recombinase_N"/>
</dbReference>
<feature type="compositionally biased region" description="Basic and acidic residues" evidence="5">
    <location>
        <begin position="49"/>
        <end position="58"/>
    </location>
</feature>
<evidence type="ECO:0000259" key="6">
    <source>
        <dbReference type="PROSITE" id="PS51898"/>
    </source>
</evidence>
<protein>
    <submittedName>
        <fullName evidence="7">Integrase</fullName>
    </submittedName>
</protein>
<dbReference type="CDD" id="cd00796">
    <property type="entry name" value="INT_Rci_Hp1_C"/>
    <property type="match status" value="1"/>
</dbReference>
<dbReference type="SUPFAM" id="SSF56349">
    <property type="entry name" value="DNA breaking-rejoining enzymes"/>
    <property type="match status" value="1"/>
</dbReference>
<name>A0A841E1F3_9ACTN</name>
<dbReference type="PANTHER" id="PTHR30349">
    <property type="entry name" value="PHAGE INTEGRASE-RELATED"/>
    <property type="match status" value="1"/>
</dbReference>
<evidence type="ECO:0000256" key="4">
    <source>
        <dbReference type="ARBA" id="ARBA00023172"/>
    </source>
</evidence>
<dbReference type="Gene3D" id="1.10.443.10">
    <property type="entry name" value="Intergrase catalytic core"/>
    <property type="match status" value="1"/>
</dbReference>
<dbReference type="Gene3D" id="1.10.150.130">
    <property type="match status" value="1"/>
</dbReference>
<gene>
    <name evidence="7" type="ORF">HNR25_000273</name>
</gene>
<accession>A0A841E1F3</accession>
<evidence type="ECO:0000313" key="8">
    <source>
        <dbReference type="Proteomes" id="UP000578077"/>
    </source>
</evidence>
<dbReference type="GO" id="GO:0015074">
    <property type="term" value="P:DNA integration"/>
    <property type="evidence" value="ECO:0007669"/>
    <property type="project" value="UniProtKB-KW"/>
</dbReference>
<proteinExistence type="inferred from homology"/>
<dbReference type="InterPro" id="IPR011010">
    <property type="entry name" value="DNA_brk_join_enz"/>
</dbReference>
<feature type="region of interest" description="Disordered" evidence="5">
    <location>
        <begin position="36"/>
        <end position="66"/>
    </location>
</feature>
<dbReference type="Proteomes" id="UP000578077">
    <property type="component" value="Unassembled WGS sequence"/>
</dbReference>
<reference evidence="7 8" key="1">
    <citation type="submission" date="2020-08" db="EMBL/GenBank/DDBJ databases">
        <title>Sequencing the genomes of 1000 actinobacteria strains.</title>
        <authorList>
            <person name="Klenk H.-P."/>
        </authorList>
    </citation>
    <scope>NUCLEOTIDE SEQUENCE [LARGE SCALE GENOMIC DNA]</scope>
    <source>
        <strain evidence="7 8">DSM 44593</strain>
    </source>
</reference>
<organism evidence="7 8">
    <name type="scientific">Streptomonospora salina</name>
    <dbReference type="NCBI Taxonomy" id="104205"/>
    <lineage>
        <taxon>Bacteria</taxon>
        <taxon>Bacillati</taxon>
        <taxon>Actinomycetota</taxon>
        <taxon>Actinomycetes</taxon>
        <taxon>Streptosporangiales</taxon>
        <taxon>Nocardiopsidaceae</taxon>
        <taxon>Streptomonospora</taxon>
    </lineage>
</organism>
<evidence type="ECO:0000256" key="1">
    <source>
        <dbReference type="ARBA" id="ARBA00008857"/>
    </source>
</evidence>
<dbReference type="InterPro" id="IPR013762">
    <property type="entry name" value="Integrase-like_cat_sf"/>
</dbReference>
<evidence type="ECO:0000256" key="3">
    <source>
        <dbReference type="ARBA" id="ARBA00023125"/>
    </source>
</evidence>
<dbReference type="GO" id="GO:0003677">
    <property type="term" value="F:DNA binding"/>
    <property type="evidence" value="ECO:0007669"/>
    <property type="project" value="UniProtKB-KW"/>
</dbReference>
<dbReference type="Pfam" id="PF14659">
    <property type="entry name" value="Phage_int_SAM_3"/>
    <property type="match status" value="1"/>
</dbReference>
<sequence>MWIYDRTRDKTYREAVAKAKAGKRMPPARWQVRYYDPAGRSKSGGTYQKKPDAERRQTELQSSLSAGTYRDPSAAKVTLGVMAEKWLPVRTDIKVSTWWKYRGLLDTHILPRWGDLPLDAIHTEDVAVWIAELQKPRDEGGSNLGASQTRHCYAVLSMVLDWCVPRRLNFNPAKGVRLPKPSEVEHVYLSYDQVEALANAASELRTKYDQTSAASAVNRALILLLAYTGLRWSEAAALRVGRVDLDRRRIRVATTFAEAKGKLIEHAPKTGERRTVPIAASLAPELKPLVHDRAEDAYVFTTKRGAPLRSHNWRSREFNRARAAVGLDDVGLTPHKLRHTAASLAIAAGADVKVVQQMLGHTTATMTLDTYGHLFPDRLDEIADAMDAGRMKAAARAANNQVTPGSRVH</sequence>
<evidence type="ECO:0000256" key="2">
    <source>
        <dbReference type="ARBA" id="ARBA00022908"/>
    </source>
</evidence>
<feature type="domain" description="Tyr recombinase" evidence="6">
    <location>
        <begin position="184"/>
        <end position="384"/>
    </location>
</feature>
<dbReference type="AlphaFoldDB" id="A0A841E1F3"/>
<dbReference type="GO" id="GO:0006310">
    <property type="term" value="P:DNA recombination"/>
    <property type="evidence" value="ECO:0007669"/>
    <property type="project" value="UniProtKB-KW"/>
</dbReference>
<dbReference type="InterPro" id="IPR002104">
    <property type="entry name" value="Integrase_catalytic"/>
</dbReference>
<keyword evidence="3" id="KW-0238">DNA-binding</keyword>
<dbReference type="InterPro" id="IPR050090">
    <property type="entry name" value="Tyrosine_recombinase_XerCD"/>
</dbReference>
<keyword evidence="2" id="KW-0229">DNA integration</keyword>
<dbReference type="EMBL" id="JACHLY010000001">
    <property type="protein sequence ID" value="MBB5996522.1"/>
    <property type="molecule type" value="Genomic_DNA"/>
</dbReference>
<dbReference type="Pfam" id="PF00589">
    <property type="entry name" value="Phage_integrase"/>
    <property type="match status" value="1"/>
</dbReference>
<evidence type="ECO:0000256" key="5">
    <source>
        <dbReference type="SAM" id="MobiDB-lite"/>
    </source>
</evidence>
<keyword evidence="4" id="KW-0233">DNA recombination</keyword>
<dbReference type="PANTHER" id="PTHR30349:SF64">
    <property type="entry name" value="PROPHAGE INTEGRASE INTD-RELATED"/>
    <property type="match status" value="1"/>
</dbReference>
<keyword evidence="8" id="KW-1185">Reference proteome</keyword>
<dbReference type="PROSITE" id="PS51898">
    <property type="entry name" value="TYR_RECOMBINASE"/>
    <property type="match status" value="1"/>
</dbReference>
<dbReference type="InterPro" id="IPR004107">
    <property type="entry name" value="Integrase_SAM-like_N"/>
</dbReference>